<name>A0A2P2M2M4_RHIMU</name>
<evidence type="ECO:0000313" key="2">
    <source>
        <dbReference type="EMBL" id="MBX24470.1"/>
    </source>
</evidence>
<reference evidence="2" key="1">
    <citation type="submission" date="2018-02" db="EMBL/GenBank/DDBJ databases">
        <title>Rhizophora mucronata_Transcriptome.</title>
        <authorList>
            <person name="Meera S.P."/>
            <person name="Sreeshan A."/>
            <person name="Augustine A."/>
        </authorList>
    </citation>
    <scope>NUCLEOTIDE SEQUENCE</scope>
    <source>
        <tissue evidence="2">Leaf</tissue>
    </source>
</reference>
<accession>A0A2P2M2M4</accession>
<dbReference type="EMBL" id="GGEC01043986">
    <property type="protein sequence ID" value="MBX24470.1"/>
    <property type="molecule type" value="Transcribed_RNA"/>
</dbReference>
<feature type="signal peptide" evidence="1">
    <location>
        <begin position="1"/>
        <end position="18"/>
    </location>
</feature>
<feature type="chain" id="PRO_5015125305" evidence="1">
    <location>
        <begin position="19"/>
        <end position="60"/>
    </location>
</feature>
<protein>
    <submittedName>
        <fullName evidence="2">Uncharacterized protein</fullName>
    </submittedName>
</protein>
<keyword evidence="1" id="KW-0732">Signal</keyword>
<dbReference type="AlphaFoldDB" id="A0A2P2M2M4"/>
<sequence>MNGLFNSSFTCSFMYVLSCLFVRYELSVHNDQIFVKFTTTKTSCFINLHEIFKLSMSLEV</sequence>
<proteinExistence type="predicted"/>
<evidence type="ECO:0000256" key="1">
    <source>
        <dbReference type="SAM" id="SignalP"/>
    </source>
</evidence>
<organism evidence="2">
    <name type="scientific">Rhizophora mucronata</name>
    <name type="common">Asiatic mangrove</name>
    <dbReference type="NCBI Taxonomy" id="61149"/>
    <lineage>
        <taxon>Eukaryota</taxon>
        <taxon>Viridiplantae</taxon>
        <taxon>Streptophyta</taxon>
        <taxon>Embryophyta</taxon>
        <taxon>Tracheophyta</taxon>
        <taxon>Spermatophyta</taxon>
        <taxon>Magnoliopsida</taxon>
        <taxon>eudicotyledons</taxon>
        <taxon>Gunneridae</taxon>
        <taxon>Pentapetalae</taxon>
        <taxon>rosids</taxon>
        <taxon>fabids</taxon>
        <taxon>Malpighiales</taxon>
        <taxon>Rhizophoraceae</taxon>
        <taxon>Rhizophora</taxon>
    </lineage>
</organism>